<dbReference type="EMBL" id="JAHLKM010000002">
    <property type="protein sequence ID" value="MCQ4332249.1"/>
    <property type="molecule type" value="Genomic_DNA"/>
</dbReference>
<name>A0A9R1D3E7_9EURY</name>
<keyword evidence="4" id="KW-0812">Transmembrane</keyword>
<comment type="caution">
    <text evidence="6">The sequence shown here is derived from an EMBL/GenBank/DDBJ whole genome shotgun (WGS) entry which is preliminary data.</text>
</comment>
<keyword evidence="4" id="KW-1133">Transmembrane helix</keyword>
<keyword evidence="4" id="KW-0472">Membrane</keyword>
<dbReference type="Gene3D" id="1.10.443.10">
    <property type="entry name" value="Intergrase catalytic core"/>
    <property type="match status" value="1"/>
</dbReference>
<dbReference type="InterPro" id="IPR013762">
    <property type="entry name" value="Integrase-like_cat_sf"/>
</dbReference>
<accession>A0A9R1D3E7</accession>
<dbReference type="SUPFAM" id="SSF56349">
    <property type="entry name" value="DNA breaking-rejoining enzymes"/>
    <property type="match status" value="1"/>
</dbReference>
<dbReference type="GO" id="GO:0003677">
    <property type="term" value="F:DNA binding"/>
    <property type="evidence" value="ECO:0007669"/>
    <property type="project" value="UniProtKB-UniRule"/>
</dbReference>
<protein>
    <recommendedName>
        <fullName evidence="5">Core-binding (CB) domain-containing protein</fullName>
    </recommendedName>
</protein>
<evidence type="ECO:0000313" key="7">
    <source>
        <dbReference type="Proteomes" id="UP001139494"/>
    </source>
</evidence>
<dbReference type="InterPro" id="IPR011010">
    <property type="entry name" value="DNA_brk_join_enz"/>
</dbReference>
<proteinExistence type="predicted"/>
<evidence type="ECO:0000256" key="3">
    <source>
        <dbReference type="PROSITE-ProRule" id="PRU01248"/>
    </source>
</evidence>
<keyword evidence="1 3" id="KW-0238">DNA-binding</keyword>
<sequence>MSTDDESTAHLPEVPKKLAGHIDELPDAVNDGETIVGNGNIKLTSEHPVSVVEYFLTVHVDGWSTSTYKDYSYDLTRFLEYCKYVDHDDLGKLSSRDLQGFKEWRKRDDNVGLAALHGQLANIRVFIRWCESVEIVDDGLADKIEMPDLDPSDIVSYTRIESETAEQILEYHGQFEHVTREFAEFVLMWTVLTRLGDVRSLDLDHYNREEGYIELEHRPEEGTPLKNGESEVEGEGGERKINLPDWVCEILNTYIDGTGDPNHPKRIAVEDDYGREPLFSTKFGRVSESTLRRDLYRITQPCRHGTECPHEMDPETCEARNDNNLISQCPSNVSPHPVRRGGICHQLKEGVPKDTICERADVSRKVLNRHYDLRTKEEARKQRRNELRKHLEGYDGSPQTAGSDQSFLQGEAPLLTDSVGFANDYFDIPDDGLGRTRTAKGFAGYVAFVLLLGLNFSLLGIGVDPITWEIVFHLQ</sequence>
<dbReference type="InterPro" id="IPR044068">
    <property type="entry name" value="CB"/>
</dbReference>
<evidence type="ECO:0000259" key="5">
    <source>
        <dbReference type="PROSITE" id="PS51900"/>
    </source>
</evidence>
<evidence type="ECO:0000256" key="2">
    <source>
        <dbReference type="ARBA" id="ARBA00023172"/>
    </source>
</evidence>
<dbReference type="PROSITE" id="PS51900">
    <property type="entry name" value="CB"/>
    <property type="match status" value="1"/>
</dbReference>
<evidence type="ECO:0000256" key="4">
    <source>
        <dbReference type="SAM" id="Phobius"/>
    </source>
</evidence>
<keyword evidence="2" id="KW-0233">DNA recombination</keyword>
<dbReference type="AlphaFoldDB" id="A0A9R1D3E7"/>
<reference evidence="6" key="1">
    <citation type="journal article" date="2023" name="Front. Microbiol.">
        <title>Genomic-based phylogenetic and metabolic analyses of the genus Natronomonas, and description of Natronomonas aquatica sp. nov.</title>
        <authorList>
            <person name="Garcia-Roldan A."/>
            <person name="Duran-Viseras A."/>
            <person name="de la Haba R.R."/>
            <person name="Corral P."/>
            <person name="Sanchez-Porro C."/>
            <person name="Ventosa A."/>
        </authorList>
    </citation>
    <scope>NUCLEOTIDE SEQUENCE</scope>
    <source>
        <strain evidence="6">F2-12</strain>
    </source>
</reference>
<feature type="domain" description="Core-binding (CB)" evidence="5">
    <location>
        <begin position="46"/>
        <end position="131"/>
    </location>
</feature>
<dbReference type="GO" id="GO:0006310">
    <property type="term" value="P:DNA recombination"/>
    <property type="evidence" value="ECO:0007669"/>
    <property type="project" value="UniProtKB-KW"/>
</dbReference>
<dbReference type="Proteomes" id="UP001139494">
    <property type="component" value="Unassembled WGS sequence"/>
</dbReference>
<gene>
    <name evidence="6" type="ORF">KM295_01845</name>
</gene>
<organism evidence="6 7">
    <name type="scientific">Natronomonas aquatica</name>
    <dbReference type="NCBI Taxonomy" id="2841590"/>
    <lineage>
        <taxon>Archaea</taxon>
        <taxon>Methanobacteriati</taxon>
        <taxon>Methanobacteriota</taxon>
        <taxon>Stenosarchaea group</taxon>
        <taxon>Halobacteria</taxon>
        <taxon>Halobacteriales</taxon>
        <taxon>Natronomonadaceae</taxon>
        <taxon>Natronomonas</taxon>
    </lineage>
</organism>
<evidence type="ECO:0000256" key="1">
    <source>
        <dbReference type="ARBA" id="ARBA00023125"/>
    </source>
</evidence>
<dbReference type="RefSeq" id="WP_256028173.1">
    <property type="nucleotide sequence ID" value="NZ_JAHLKM010000002.1"/>
</dbReference>
<keyword evidence="7" id="KW-1185">Reference proteome</keyword>
<evidence type="ECO:0000313" key="6">
    <source>
        <dbReference type="EMBL" id="MCQ4332249.1"/>
    </source>
</evidence>
<feature type="transmembrane region" description="Helical" evidence="4">
    <location>
        <begin position="442"/>
        <end position="463"/>
    </location>
</feature>
<dbReference type="GO" id="GO:0015074">
    <property type="term" value="P:DNA integration"/>
    <property type="evidence" value="ECO:0007669"/>
    <property type="project" value="InterPro"/>
</dbReference>
<dbReference type="InterPro" id="IPR010998">
    <property type="entry name" value="Integrase_recombinase_N"/>
</dbReference>
<dbReference type="Gene3D" id="1.10.150.130">
    <property type="match status" value="1"/>
</dbReference>